<dbReference type="InterPro" id="IPR013785">
    <property type="entry name" value="Aldolase_TIM"/>
</dbReference>
<dbReference type="InParanoid" id="A0A409W6I5"/>
<evidence type="ECO:0000313" key="3">
    <source>
        <dbReference type="Proteomes" id="UP000284706"/>
    </source>
</evidence>
<evidence type="ECO:0000313" key="2">
    <source>
        <dbReference type="EMBL" id="PPQ74065.1"/>
    </source>
</evidence>
<dbReference type="PANTHER" id="PTHR22893">
    <property type="entry name" value="NADH OXIDOREDUCTASE-RELATED"/>
    <property type="match status" value="1"/>
</dbReference>
<dbReference type="GO" id="GO:0010181">
    <property type="term" value="F:FMN binding"/>
    <property type="evidence" value="ECO:0007669"/>
    <property type="project" value="InterPro"/>
</dbReference>
<feature type="domain" description="NADH:flavin oxidoreductase/NADH oxidase N-terminal" evidence="1">
    <location>
        <begin position="377"/>
        <end position="719"/>
    </location>
</feature>
<dbReference type="PANTHER" id="PTHR22893:SF91">
    <property type="entry name" value="NADPH DEHYDROGENASE 2-RELATED"/>
    <property type="match status" value="1"/>
</dbReference>
<dbReference type="Pfam" id="PF00724">
    <property type="entry name" value="Oxidored_FMN"/>
    <property type="match status" value="2"/>
</dbReference>
<sequence length="751" mass="82665">MPYTTLFQPLEVGDITLKNRIGMSALTRDRAKGSYPTDLMKEYYVQRAVGGAGLIVTEEILVSRQGTPWLHVPGLWDDQHVDAWKNITDAVHEAGGKIYAQLAHAGRLSHPDDLNQKLSGSPVYAPSAIPTKGMLYRRAPGQPAPIVKPLSFKRRLAAHFHFCHKPTAIGVPRILVEQFRRAAFNAKKAGFDGVELHGAGGLLVAQFLDLGSNQRTDEWGGSPENRARFGLEVLGAMIEAFGHNVALKVNPSGGPNDMGMPIRDTLDTFSYFLSEADKLGLSYITITRYNPLYDPMPDGVPRGTPHNELEAYRPFIKRSRLFINGGVTPDEGELFISQGKVDGVFFGLAWISHPDFAIRVKHGLPLDAPPRMPFDALFRPLSLGSITLKNRVGMSALTRNRAKNSYPTELMKEYYVQRAIGGAGLIVTEGNLVSLHGAPFLHLPGIWDDRHVSAWKNITDAVHSFGGKIYIQVAHVGRMSHPDDPNQKLSGLPVYAPSAIPARGLKYRNIERGGSDFVPTAIEDPRLIIEQFRHATLNAKKAGFDGVELHACNGMLVHQFLDLSCNQRNDEWGGSPENRSRFGLEILKVMIEIFGPDVAVKVTPAGGQADTGMPLKDTLETYSYFLSEADKLGVSYIVISRHNPKHDTVIDGVPRGTPHDELGSYRPHIKNAKVFLNTGVTPDEAEQLISEGKIDGAFFGSLWIPHPDLAKRLEHGLPLDNTLDMAHLYGGPDEANWHVGYTDYPSAVYSE</sequence>
<name>A0A409W6I5_9AGAR</name>
<keyword evidence="3" id="KW-1185">Reference proteome</keyword>
<dbReference type="OrthoDB" id="276546at2759"/>
<proteinExistence type="predicted"/>
<evidence type="ECO:0000259" key="1">
    <source>
        <dbReference type="Pfam" id="PF00724"/>
    </source>
</evidence>
<protein>
    <recommendedName>
        <fullName evidence="1">NADH:flavin oxidoreductase/NADH oxidase N-terminal domain-containing protein</fullName>
    </recommendedName>
</protein>
<dbReference type="GO" id="GO:0016491">
    <property type="term" value="F:oxidoreductase activity"/>
    <property type="evidence" value="ECO:0007669"/>
    <property type="project" value="InterPro"/>
</dbReference>
<dbReference type="STRING" id="231916.A0A409W6I5"/>
<dbReference type="CDD" id="cd02933">
    <property type="entry name" value="OYE_like_FMN"/>
    <property type="match status" value="1"/>
</dbReference>
<gene>
    <name evidence="2" type="ORF">CVT26_006946</name>
</gene>
<dbReference type="InterPro" id="IPR001155">
    <property type="entry name" value="OxRdtase_FMN_N"/>
</dbReference>
<accession>A0A409W6I5</accession>
<reference evidence="2 3" key="1">
    <citation type="journal article" date="2018" name="Evol. Lett.">
        <title>Horizontal gene cluster transfer increased hallucinogenic mushroom diversity.</title>
        <authorList>
            <person name="Reynolds H.T."/>
            <person name="Vijayakumar V."/>
            <person name="Gluck-Thaler E."/>
            <person name="Korotkin H.B."/>
            <person name="Matheny P.B."/>
            <person name="Slot J.C."/>
        </authorList>
    </citation>
    <scope>NUCLEOTIDE SEQUENCE [LARGE SCALE GENOMIC DNA]</scope>
    <source>
        <strain evidence="2 3">SRW20</strain>
    </source>
</reference>
<feature type="domain" description="NADH:flavin oxidoreductase/NADH oxidase N-terminal" evidence="1">
    <location>
        <begin position="6"/>
        <end position="366"/>
    </location>
</feature>
<dbReference type="EMBL" id="NHYE01005366">
    <property type="protein sequence ID" value="PPQ74065.1"/>
    <property type="molecule type" value="Genomic_DNA"/>
</dbReference>
<dbReference type="Proteomes" id="UP000284706">
    <property type="component" value="Unassembled WGS sequence"/>
</dbReference>
<comment type="caution">
    <text evidence="2">The sequence shown here is derived from an EMBL/GenBank/DDBJ whole genome shotgun (WGS) entry which is preliminary data.</text>
</comment>
<dbReference type="AlphaFoldDB" id="A0A409W6I5"/>
<dbReference type="InterPro" id="IPR045247">
    <property type="entry name" value="Oye-like"/>
</dbReference>
<organism evidence="2 3">
    <name type="scientific">Gymnopilus dilepis</name>
    <dbReference type="NCBI Taxonomy" id="231916"/>
    <lineage>
        <taxon>Eukaryota</taxon>
        <taxon>Fungi</taxon>
        <taxon>Dikarya</taxon>
        <taxon>Basidiomycota</taxon>
        <taxon>Agaricomycotina</taxon>
        <taxon>Agaricomycetes</taxon>
        <taxon>Agaricomycetidae</taxon>
        <taxon>Agaricales</taxon>
        <taxon>Agaricineae</taxon>
        <taxon>Hymenogastraceae</taxon>
        <taxon>Gymnopilus</taxon>
    </lineage>
</organism>
<dbReference type="SUPFAM" id="SSF51395">
    <property type="entry name" value="FMN-linked oxidoreductases"/>
    <property type="match status" value="2"/>
</dbReference>
<dbReference type="Gene3D" id="3.20.20.70">
    <property type="entry name" value="Aldolase class I"/>
    <property type="match status" value="2"/>
</dbReference>